<dbReference type="RefSeq" id="WP_123647879.1">
    <property type="nucleotide sequence ID" value="NZ_RCTY01000033.1"/>
</dbReference>
<evidence type="ECO:0000256" key="1">
    <source>
        <dbReference type="SAM" id="Coils"/>
    </source>
</evidence>
<gene>
    <name evidence="4" type="ORF">D9T17_13395</name>
</gene>
<keyword evidence="3" id="KW-0472">Membrane</keyword>
<keyword evidence="3" id="KW-1133">Transmembrane helix</keyword>
<feature type="region of interest" description="Disordered" evidence="2">
    <location>
        <begin position="278"/>
        <end position="303"/>
    </location>
</feature>
<dbReference type="EMBL" id="RCTY01000033">
    <property type="protein sequence ID" value="ROU06444.1"/>
    <property type="molecule type" value="Genomic_DNA"/>
</dbReference>
<protein>
    <submittedName>
        <fullName evidence="4">Uncharacterized protein</fullName>
    </submittedName>
</protein>
<feature type="region of interest" description="Disordered" evidence="2">
    <location>
        <begin position="315"/>
        <end position="380"/>
    </location>
</feature>
<evidence type="ECO:0000256" key="3">
    <source>
        <dbReference type="SAM" id="Phobius"/>
    </source>
</evidence>
<feature type="compositionally biased region" description="Gly residues" evidence="2">
    <location>
        <begin position="290"/>
        <end position="299"/>
    </location>
</feature>
<name>A0A3N2RGC8_LYSEN</name>
<keyword evidence="3" id="KW-0812">Transmembrane</keyword>
<evidence type="ECO:0000256" key="2">
    <source>
        <dbReference type="SAM" id="MobiDB-lite"/>
    </source>
</evidence>
<dbReference type="AlphaFoldDB" id="A0A3N2RGC8"/>
<dbReference type="Proteomes" id="UP000275910">
    <property type="component" value="Unassembled WGS sequence"/>
</dbReference>
<reference evidence="4 5" key="1">
    <citation type="submission" date="2018-10" db="EMBL/GenBank/DDBJ databases">
        <title>The genome of Lysobacter enzymogenes OH11.</title>
        <authorList>
            <person name="Liu F."/>
            <person name="Zhao Y."/>
            <person name="Qian G."/>
            <person name="Chen Y."/>
            <person name="Xu H."/>
        </authorList>
    </citation>
    <scope>NUCLEOTIDE SEQUENCE [LARGE SCALE GENOMIC DNA]</scope>
    <source>
        <strain evidence="4 5">OH11</strain>
    </source>
</reference>
<comment type="caution">
    <text evidence="4">The sequence shown here is derived from an EMBL/GenBank/DDBJ whole genome shotgun (WGS) entry which is preliminary data.</text>
</comment>
<proteinExistence type="predicted"/>
<feature type="compositionally biased region" description="Low complexity" evidence="2">
    <location>
        <begin position="350"/>
        <end position="359"/>
    </location>
</feature>
<sequence length="380" mass="40705">MTATLKHGRTLIWVAALAATGAGMYYWGRRSGAETPPPALAAASAGDAAPSKAGAAPAASAAIARYDAGTARPLPPVDSPLRLVLPELQRRAATEPAAACRLAAEMEYCDGLRMRLAGAENNLDMFERQLERMPQDTQPQREQRQRMAESYQTMTDRLLTQSEHCAQVPPISAEQRAAYWRRAALAGQPAAMRHYASGNAFRYQELLDNLPGLATYRGEAESIARTAAQRGDARMLAALAYAYSPQRDGMRRGFLGQVVRSNAVESLALFLQLRDGLPAQDSDGPEAAPGGPGARGPRGGRFNSREMLDSQIRALTRDLSPEQVSQARERAAERAQSWSPPTAPAPPAAPGGAPSNTPPMFLMQGGFVPDVQRQECEGAG</sequence>
<evidence type="ECO:0000313" key="5">
    <source>
        <dbReference type="Proteomes" id="UP000275910"/>
    </source>
</evidence>
<feature type="transmembrane region" description="Helical" evidence="3">
    <location>
        <begin position="12"/>
        <end position="28"/>
    </location>
</feature>
<keyword evidence="1" id="KW-0175">Coiled coil</keyword>
<feature type="coiled-coil region" evidence="1">
    <location>
        <begin position="109"/>
        <end position="136"/>
    </location>
</feature>
<evidence type="ECO:0000313" key="4">
    <source>
        <dbReference type="EMBL" id="ROU06444.1"/>
    </source>
</evidence>
<organism evidence="4 5">
    <name type="scientific">Lysobacter enzymogenes</name>
    <dbReference type="NCBI Taxonomy" id="69"/>
    <lineage>
        <taxon>Bacteria</taxon>
        <taxon>Pseudomonadati</taxon>
        <taxon>Pseudomonadota</taxon>
        <taxon>Gammaproteobacteria</taxon>
        <taxon>Lysobacterales</taxon>
        <taxon>Lysobacteraceae</taxon>
        <taxon>Lysobacter</taxon>
    </lineage>
</organism>
<accession>A0A3N2RGC8</accession>